<dbReference type="InterPro" id="IPR036770">
    <property type="entry name" value="Ankyrin_rpt-contain_sf"/>
</dbReference>
<dbReference type="InterPro" id="IPR002110">
    <property type="entry name" value="Ankyrin_rpt"/>
</dbReference>
<organism evidence="1 2">
    <name type="scientific">Phytophthora sojae (strain P6497)</name>
    <name type="common">Soybean stem and root rot agent</name>
    <name type="synonym">Phytophthora megasperma f. sp. glycines</name>
    <dbReference type="NCBI Taxonomy" id="1094619"/>
    <lineage>
        <taxon>Eukaryota</taxon>
        <taxon>Sar</taxon>
        <taxon>Stramenopiles</taxon>
        <taxon>Oomycota</taxon>
        <taxon>Peronosporomycetes</taxon>
        <taxon>Peronosporales</taxon>
        <taxon>Peronosporaceae</taxon>
        <taxon>Phytophthora</taxon>
    </lineage>
</organism>
<dbReference type="AlphaFoldDB" id="G4ZED1"/>
<name>G4ZED1_PHYSP</name>
<dbReference type="SUPFAM" id="SSF48403">
    <property type="entry name" value="Ankyrin repeat"/>
    <property type="match status" value="1"/>
</dbReference>
<keyword evidence="2" id="KW-1185">Reference proteome</keyword>
<proteinExistence type="predicted"/>
<dbReference type="GeneID" id="20641943"/>
<protein>
    <recommendedName>
        <fullName evidence="3">Ankyrin repeat protein</fullName>
    </recommendedName>
</protein>
<dbReference type="InterPro" id="IPR052050">
    <property type="entry name" value="SecEffector_AnkRepeat"/>
</dbReference>
<dbReference type="PANTHER" id="PTHR46586">
    <property type="entry name" value="ANKYRIN REPEAT-CONTAINING PROTEIN"/>
    <property type="match status" value="1"/>
</dbReference>
<dbReference type="Proteomes" id="UP000002640">
    <property type="component" value="Unassembled WGS sequence"/>
</dbReference>
<evidence type="ECO:0008006" key="3">
    <source>
        <dbReference type="Google" id="ProtNLM"/>
    </source>
</evidence>
<dbReference type="EMBL" id="JH159154">
    <property type="protein sequence ID" value="EGZ18396.1"/>
    <property type="molecule type" value="Genomic_DNA"/>
</dbReference>
<sequence length="236" mass="25614">MDVIKYLPPRVGRWFNIRDVLLAAALNGHAEATDFLLPMSFLLGDLTGLTQRVIKQGHLNVVDLLVQSGRTEFHPLLPTAAGTGSFEMVEYLLPMCDVESISAAVGPAAKHGHVDMVKFLLERGDVERIGSAFVQAASMNQVETMELLLDAWETRSSKAEAKLRAIPAAVKEAVLLGHLEVVKLLADRCDPKLIDPALRLAVVKNNVEIAKVLANVSTQHAIAHQAATAASRRCLE</sequence>
<accession>G4ZED1</accession>
<evidence type="ECO:0000313" key="1">
    <source>
        <dbReference type="EMBL" id="EGZ18396.1"/>
    </source>
</evidence>
<gene>
    <name evidence="1" type="ORF">PHYSODRAFT_301080</name>
</gene>
<evidence type="ECO:0000313" key="2">
    <source>
        <dbReference type="Proteomes" id="UP000002640"/>
    </source>
</evidence>
<dbReference type="InParanoid" id="G4ZED1"/>
<reference evidence="1 2" key="1">
    <citation type="journal article" date="2006" name="Science">
        <title>Phytophthora genome sequences uncover evolutionary origins and mechanisms of pathogenesis.</title>
        <authorList>
            <person name="Tyler B.M."/>
            <person name="Tripathy S."/>
            <person name="Zhang X."/>
            <person name="Dehal P."/>
            <person name="Jiang R.H."/>
            <person name="Aerts A."/>
            <person name="Arredondo F.D."/>
            <person name="Baxter L."/>
            <person name="Bensasson D."/>
            <person name="Beynon J.L."/>
            <person name="Chapman J."/>
            <person name="Damasceno C.M."/>
            <person name="Dorrance A.E."/>
            <person name="Dou D."/>
            <person name="Dickerman A.W."/>
            <person name="Dubchak I.L."/>
            <person name="Garbelotto M."/>
            <person name="Gijzen M."/>
            <person name="Gordon S.G."/>
            <person name="Govers F."/>
            <person name="Grunwald N.J."/>
            <person name="Huang W."/>
            <person name="Ivors K.L."/>
            <person name="Jones R.W."/>
            <person name="Kamoun S."/>
            <person name="Krampis K."/>
            <person name="Lamour K.H."/>
            <person name="Lee M.K."/>
            <person name="McDonald W.H."/>
            <person name="Medina M."/>
            <person name="Meijer H.J."/>
            <person name="Nordberg E.K."/>
            <person name="Maclean D.J."/>
            <person name="Ospina-Giraldo M.D."/>
            <person name="Morris P.F."/>
            <person name="Phuntumart V."/>
            <person name="Putnam N.H."/>
            <person name="Rash S."/>
            <person name="Rose J.K."/>
            <person name="Sakihama Y."/>
            <person name="Salamov A.A."/>
            <person name="Savidor A."/>
            <person name="Scheuring C.F."/>
            <person name="Smith B.M."/>
            <person name="Sobral B.W."/>
            <person name="Terry A."/>
            <person name="Torto-Alalibo T.A."/>
            <person name="Win J."/>
            <person name="Xu Z."/>
            <person name="Zhang H."/>
            <person name="Grigoriev I.V."/>
            <person name="Rokhsar D.S."/>
            <person name="Boore J.L."/>
        </authorList>
    </citation>
    <scope>NUCLEOTIDE SEQUENCE [LARGE SCALE GENOMIC DNA]</scope>
    <source>
        <strain evidence="1 2">P6497</strain>
    </source>
</reference>
<dbReference type="PANTHER" id="PTHR46586:SF3">
    <property type="entry name" value="ANKYRIN REPEAT-CONTAINING PROTEIN"/>
    <property type="match status" value="1"/>
</dbReference>
<dbReference type="SMR" id="G4ZED1"/>
<dbReference type="Pfam" id="PF12796">
    <property type="entry name" value="Ank_2"/>
    <property type="match status" value="1"/>
</dbReference>
<dbReference type="KEGG" id="psoj:PHYSODRAFT_301080"/>
<dbReference type="Gene3D" id="1.25.40.20">
    <property type="entry name" value="Ankyrin repeat-containing domain"/>
    <property type="match status" value="1"/>
</dbReference>
<dbReference type="RefSeq" id="XP_009527454.1">
    <property type="nucleotide sequence ID" value="XM_009529159.1"/>
</dbReference>